<proteinExistence type="predicted"/>
<evidence type="ECO:0000313" key="3">
    <source>
        <dbReference type="Proteomes" id="UP000325211"/>
    </source>
</evidence>
<dbReference type="AlphaFoldDB" id="A0A5P2D658"/>
<feature type="region of interest" description="Disordered" evidence="1">
    <location>
        <begin position="1"/>
        <end position="25"/>
    </location>
</feature>
<sequence length="203" mass="21410">MSGIGPVEPGEGTAESAPPPAARTRAPAFRHGRTALAAAVAGAVCATAGYLLITRPEPAPAPEPLPPPAPSQQVTLRYGEPADPAPAGSSFAFTLRVRSSSRTPVIVERIDQPSRALRVNIRPQLPVTVEAGGVREVLVEILATDCVHVARNAGLPFLEVTLSNEKQKEAHSYILGDRYARDLSAALTRACPEERDQSVSRPS</sequence>
<feature type="region of interest" description="Disordered" evidence="1">
    <location>
        <begin position="58"/>
        <end position="85"/>
    </location>
</feature>
<evidence type="ECO:0000313" key="2">
    <source>
        <dbReference type="EMBL" id="QES50655.1"/>
    </source>
</evidence>
<evidence type="ECO:0000256" key="1">
    <source>
        <dbReference type="SAM" id="MobiDB-lite"/>
    </source>
</evidence>
<organism evidence="2 3">
    <name type="scientific">Streptomyces venezuelae</name>
    <dbReference type="NCBI Taxonomy" id="54571"/>
    <lineage>
        <taxon>Bacteria</taxon>
        <taxon>Bacillati</taxon>
        <taxon>Actinomycetota</taxon>
        <taxon>Actinomycetes</taxon>
        <taxon>Kitasatosporales</taxon>
        <taxon>Streptomycetaceae</taxon>
        <taxon>Streptomyces</taxon>
    </lineage>
</organism>
<accession>A0A5P2D658</accession>
<reference evidence="2 3" key="1">
    <citation type="submission" date="2018-05" db="EMBL/GenBank/DDBJ databases">
        <title>Streptomyces venezuelae.</title>
        <authorList>
            <person name="Kim W."/>
            <person name="Lee N."/>
            <person name="Cho B.-K."/>
        </authorList>
    </citation>
    <scope>NUCLEOTIDE SEQUENCE [LARGE SCALE GENOMIC DNA]</scope>
    <source>
        <strain evidence="2 3">ATCC 21782</strain>
    </source>
</reference>
<name>A0A5P2D658_STRVZ</name>
<protein>
    <submittedName>
        <fullName evidence="2">Tat pathway signal sequence domain protein</fullName>
    </submittedName>
</protein>
<dbReference type="OrthoDB" id="3869857at2"/>
<dbReference type="RefSeq" id="WP_150210401.1">
    <property type="nucleotide sequence ID" value="NZ_CP029190.1"/>
</dbReference>
<feature type="compositionally biased region" description="Pro residues" evidence="1">
    <location>
        <begin position="58"/>
        <end position="70"/>
    </location>
</feature>
<dbReference type="EMBL" id="CP029190">
    <property type="protein sequence ID" value="QES50655.1"/>
    <property type="molecule type" value="Genomic_DNA"/>
</dbReference>
<dbReference type="Proteomes" id="UP000325211">
    <property type="component" value="Chromosome"/>
</dbReference>
<gene>
    <name evidence="2" type="ORF">DEJ50_25290</name>
</gene>